<evidence type="ECO:0000313" key="1">
    <source>
        <dbReference type="EMBL" id="MCS0497904.1"/>
    </source>
</evidence>
<reference evidence="1" key="1">
    <citation type="submission" date="2022-08" db="EMBL/GenBank/DDBJ databases">
        <authorList>
            <person name="Li F."/>
        </authorList>
    </citation>
    <scope>NUCLEOTIDE SEQUENCE</scope>
    <source>
        <strain evidence="1">MQZ15Z-1</strain>
    </source>
</reference>
<comment type="caution">
    <text evidence="1">The sequence shown here is derived from an EMBL/GenBank/DDBJ whole genome shotgun (WGS) entry which is preliminary data.</text>
</comment>
<evidence type="ECO:0000313" key="2">
    <source>
        <dbReference type="Proteomes" id="UP001151088"/>
    </source>
</evidence>
<organism evidence="1 2">
    <name type="scientific">Ancylobacter mangrovi</name>
    <dbReference type="NCBI Taxonomy" id="2972472"/>
    <lineage>
        <taxon>Bacteria</taxon>
        <taxon>Pseudomonadati</taxon>
        <taxon>Pseudomonadota</taxon>
        <taxon>Alphaproteobacteria</taxon>
        <taxon>Hyphomicrobiales</taxon>
        <taxon>Xanthobacteraceae</taxon>
        <taxon>Ancylobacter</taxon>
    </lineage>
</organism>
<gene>
    <name evidence="1" type="ORF">NVS89_22695</name>
</gene>
<dbReference type="RefSeq" id="WP_258735061.1">
    <property type="nucleotide sequence ID" value="NZ_JANTHZ010000015.1"/>
</dbReference>
<accession>A0A9X2T7Y2</accession>
<sequence>MAEVHPTPEFAAATLAIKAQINDLMARIVACGLSPAEVERLLVGMTGRAACFCAGASKALAGSPPPSDAHPDDMLEWVDKTLARIRNEIEAELRQAAARAFPEVQGHG</sequence>
<protein>
    <submittedName>
        <fullName evidence="1">Uncharacterized protein</fullName>
    </submittedName>
</protein>
<name>A0A9X2T7Y2_9HYPH</name>
<dbReference type="AlphaFoldDB" id="A0A9X2T7Y2"/>
<dbReference type="Proteomes" id="UP001151088">
    <property type="component" value="Unassembled WGS sequence"/>
</dbReference>
<keyword evidence="2" id="KW-1185">Reference proteome</keyword>
<proteinExistence type="predicted"/>
<dbReference type="EMBL" id="JANTHZ010000015">
    <property type="protein sequence ID" value="MCS0497904.1"/>
    <property type="molecule type" value="Genomic_DNA"/>
</dbReference>